<evidence type="ECO:0000259" key="5">
    <source>
        <dbReference type="Pfam" id="PF12859"/>
    </source>
</evidence>
<dbReference type="GO" id="GO:0031145">
    <property type="term" value="P:anaphase-promoting complex-dependent catabolic process"/>
    <property type="evidence" value="ECO:0007669"/>
    <property type="project" value="TreeGrafter"/>
</dbReference>
<evidence type="ECO:0000256" key="3">
    <source>
        <dbReference type="ARBA" id="ARBA00022776"/>
    </source>
</evidence>
<dbReference type="Proteomes" id="UP000037122">
    <property type="component" value="Unassembled WGS sequence"/>
</dbReference>
<evidence type="ECO:0000313" key="6">
    <source>
        <dbReference type="EMBL" id="KNE01170.1"/>
    </source>
</evidence>
<dbReference type="VEuPathDB" id="FungiDB:CJJ09_000865"/>
<keyword evidence="2" id="KW-0132">Cell division</keyword>
<dbReference type="PANTHER" id="PTHR12827">
    <property type="entry name" value="MEIOTIC CHECKPOINT REGULATOR TSG24 FAMILY MEMBER"/>
    <property type="match status" value="1"/>
</dbReference>
<dbReference type="GO" id="GO:0005680">
    <property type="term" value="C:anaphase-promoting complex"/>
    <property type="evidence" value="ECO:0007669"/>
    <property type="project" value="InterPro"/>
</dbReference>
<dbReference type="VEuPathDB" id="FungiDB:CJI96_0001776"/>
<dbReference type="GO" id="GO:0070979">
    <property type="term" value="P:protein K11-linked ubiquitination"/>
    <property type="evidence" value="ECO:0007669"/>
    <property type="project" value="TreeGrafter"/>
</dbReference>
<dbReference type="VEuPathDB" id="FungiDB:QG37_02056"/>
<organism evidence="6 7">
    <name type="scientific">Candidozyma auris</name>
    <name type="common">Yeast</name>
    <name type="synonym">Candida auris</name>
    <dbReference type="NCBI Taxonomy" id="498019"/>
    <lineage>
        <taxon>Eukaryota</taxon>
        <taxon>Fungi</taxon>
        <taxon>Dikarya</taxon>
        <taxon>Ascomycota</taxon>
        <taxon>Saccharomycotina</taxon>
        <taxon>Pichiomycetes</taxon>
        <taxon>Metschnikowiaceae</taxon>
        <taxon>Candidozyma</taxon>
    </lineage>
</organism>
<dbReference type="EMBL" id="LGST01000016">
    <property type="protein sequence ID" value="KNE01170.1"/>
    <property type="molecule type" value="Genomic_DNA"/>
</dbReference>
<sequence>MTITLPAINIDLLVPLERPELKKDKICLFLDQRRLLISRNRVSEMRGVYYIRKLVYEEDVIAATYTTFRANRHKLEPIKSIDDTEALAVCLAKAAYVYYPSGQYYVVSFPFTLKRAFAFESGLVLEREQDSTSRFPNSNQYNTSRFFTLVDPIGDFRVVTTSSTSVLTSHESLLYFPSSGINKTRSLCATFDQKSGSLSVYHIKASSRHVVVGGSNVRKRKSLALSTPIPSKKSEDDVLHEFNHPFAGSTSQNMEKKRTSTLLSGVSSIGRMGSEPGFSDTGKANTTVELSGLRKDMILTKTDTIPLKAKRNQITVSGLFYQGEEAVIVSDKASKETQVFLFRQQNGQLSQHASATVIKCLHAIPLQHSKFHGWLLVLNDENSLQMIHPFLDLRAPIVDLSAEFPQIVELTSSYENAVAMHSKDGVSYIVRLVLEPDNEFVSTCLEIWKYLSGSKISEHVWVLWRAALNLDHHKDEWNAYIIMLLSLVFPFEDDEISAVAENDVSVLLASAKKHHEFFNFDYSLIDLLPYIVVGLHLLYEEMKLNIMAKQDLEKLGLLLTQLTTWMGWPDLWTTFYAVNHTYIDRSTKLLLTVLLYAPPSLFESLISLFESKPSRYPKFSQLVEEGDEVNTRITPKTQTILHIFELLLSPEPARAVVKTLASHGVTAADLETLPLGISIPIKECLLQCQLEPELSSDPSILDLIDRMDLSMALDEDSELHYDTGTGRLSNENIDKGVMKSSNALIDELFETVPDEIVPSVSDPGRSQVTELLFDKDRRFYEILNLLNHTKVQNTSLVTDEEMNEYESTLLKREVASLVALRTLTLPLGRAALFYEENKPLPMEKLSIPELNLCTIIAPSMSTIKLNEDLLPSRLYDWGCFHNGASSGLSVNRKTEGITGSWAFYNKPAENFAQHAGFLLGLGLNGHLKKLEEWHIYNYLGPKHPLTSIGLLIGMAASLRGSMDNKLTKVLSVHAVALLPQGANDLNVPIRVQSAGLIGIGLVYLETRHRRMSDILLSQVNGAVSHIENDEECEGYMLAAGFALGFINLGKGDDLRGINDTHVVDKLLSISTPIKDSQSDNESSKSGSAAIMALTFMYMRTRNQVIADKLEVPSLENLIDYIRPDLLMLRTVAKNVILWDSIGATNQWVESQIPQAYKLKHYYLHFDTLDSDQVGYYNVLGGACLSMALKYASSQNLQARTTLLTLLDTFMSITESPAKNYDEEIALNCASQIQNVMAISVAVVMAGSGDLEVFRRLRVLHGRISKTHQFGNHMAVNMALGFLFLGSGQYAFCDSNFAIACLLTALYPVFPAEANEYEVHLQALRHFWALAVEPKCLIVRDVTNGHPQKLPVTIVMKDGSKRETSAPQLLPRLDTIASIEVKAPEYFNVKMALLVNSTYVEQFRKSLTIYVYKKCNYEVLKTTVTSLLKNESRSLQVANKEIAVNKNLESFLNTKLMSPLTDFEKQIYLYESGDKDMFSNAEAFAGGLSVFNMIANKIDLNFMATQPKDVQDLLSLKLLFAYTDHVLEDDLHFVSHQFIEQLKQQLWEVSAANASEN</sequence>
<dbReference type="InterPro" id="IPR011989">
    <property type="entry name" value="ARM-like"/>
</dbReference>
<dbReference type="InterPro" id="IPR049255">
    <property type="entry name" value="Apc1_N"/>
</dbReference>
<evidence type="ECO:0000256" key="4">
    <source>
        <dbReference type="ARBA" id="ARBA00023306"/>
    </source>
</evidence>
<keyword evidence="4" id="KW-0131">Cell cycle</keyword>
<dbReference type="PANTHER" id="PTHR12827:SF3">
    <property type="entry name" value="ANAPHASE-PROMOTING COMPLEX SUBUNIT 1"/>
    <property type="match status" value="1"/>
</dbReference>
<dbReference type="FunFam" id="1.25.10.10:FF:000435">
    <property type="entry name" value="Ubiquitin ligase subunit"/>
    <property type="match status" value="1"/>
</dbReference>
<dbReference type="VEuPathDB" id="FungiDB:CJJ07_004839"/>
<dbReference type="VEuPathDB" id="FungiDB:B9J08_003239"/>
<dbReference type="GO" id="GO:0060090">
    <property type="term" value="F:molecular adaptor activity"/>
    <property type="evidence" value="ECO:0007669"/>
    <property type="project" value="TreeGrafter"/>
</dbReference>
<name>A0A0L0P4L0_CANAR</name>
<evidence type="ECO:0000256" key="1">
    <source>
        <dbReference type="ARBA" id="ARBA00010547"/>
    </source>
</evidence>
<evidence type="ECO:0000256" key="2">
    <source>
        <dbReference type="ARBA" id="ARBA00022618"/>
    </source>
</evidence>
<gene>
    <name evidence="6" type="ORF">QG37_02056</name>
</gene>
<dbReference type="GO" id="GO:0007091">
    <property type="term" value="P:metaphase/anaphase transition of mitotic cell cycle"/>
    <property type="evidence" value="ECO:0007669"/>
    <property type="project" value="TreeGrafter"/>
</dbReference>
<feature type="domain" description="Anaphase-promoting complex subunit 1 N-terminal" evidence="5">
    <location>
        <begin position="78"/>
        <end position="137"/>
    </location>
</feature>
<dbReference type="InterPro" id="IPR024990">
    <property type="entry name" value="Apc1"/>
</dbReference>
<dbReference type="Gene3D" id="1.25.10.10">
    <property type="entry name" value="Leucine-rich Repeat Variant"/>
    <property type="match status" value="2"/>
</dbReference>
<dbReference type="VEuPathDB" id="FungiDB:CJI97_003314"/>
<comment type="similarity">
    <text evidence="1">Belongs to the APC1 family.</text>
</comment>
<comment type="caution">
    <text evidence="6">The sequence shown here is derived from an EMBL/GenBank/DDBJ whole genome shotgun (WGS) entry which is preliminary data.</text>
</comment>
<dbReference type="Pfam" id="PF12859">
    <property type="entry name" value="ANAPC1"/>
    <property type="match status" value="1"/>
</dbReference>
<proteinExistence type="inferred from homology"/>
<accession>A0A0L0P4L0</accession>
<keyword evidence="3" id="KW-0498">Mitosis</keyword>
<reference evidence="7" key="1">
    <citation type="journal article" date="2015" name="BMC Genomics">
        <title>Draft genome of a commonly misdiagnosed multidrug resistant pathogen Candida auris.</title>
        <authorList>
            <person name="Chatterjee S."/>
            <person name="Alampalli S.V."/>
            <person name="Nageshan R.K."/>
            <person name="Chettiar S.T."/>
            <person name="Joshi S."/>
            <person name="Tatu U.S."/>
        </authorList>
    </citation>
    <scope>NUCLEOTIDE SEQUENCE [LARGE SCALE GENOMIC DNA]</scope>
    <source>
        <strain evidence="7">6684</strain>
    </source>
</reference>
<evidence type="ECO:0000313" key="7">
    <source>
        <dbReference type="Proteomes" id="UP000037122"/>
    </source>
</evidence>
<protein>
    <recommendedName>
        <fullName evidence="5">Anaphase-promoting complex subunit 1 N-terminal domain-containing protein</fullName>
    </recommendedName>
</protein>
<dbReference type="GO" id="GO:0051301">
    <property type="term" value="P:cell division"/>
    <property type="evidence" value="ECO:0007669"/>
    <property type="project" value="UniProtKB-KW"/>
</dbReference>